<protein>
    <submittedName>
        <fullName evidence="2">Uncharacterized protein</fullName>
    </submittedName>
</protein>
<feature type="non-terminal residue" evidence="2">
    <location>
        <position position="1"/>
    </location>
</feature>
<name>A0A6J4MDF1_9BACT</name>
<gene>
    <name evidence="2" type="ORF">AVDCRST_MAG11-3777</name>
</gene>
<sequence length="81" mass="8393">RVARAAPAARGRAGATARRAGAARRDLAVDGAAAGAAARGAGARVRRPRPPAPRAEQLGAHRRLDRARRPGVVDRRPFASV</sequence>
<feature type="non-terminal residue" evidence="2">
    <location>
        <position position="81"/>
    </location>
</feature>
<proteinExistence type="predicted"/>
<dbReference type="AlphaFoldDB" id="A0A6J4MDF1"/>
<dbReference type="EMBL" id="CADCTU010000803">
    <property type="protein sequence ID" value="CAA9355298.1"/>
    <property type="molecule type" value="Genomic_DNA"/>
</dbReference>
<feature type="region of interest" description="Disordered" evidence="1">
    <location>
        <begin position="1"/>
        <end position="20"/>
    </location>
</feature>
<feature type="compositionally biased region" description="Basic and acidic residues" evidence="1">
    <location>
        <begin position="67"/>
        <end position="81"/>
    </location>
</feature>
<reference evidence="2" key="1">
    <citation type="submission" date="2020-02" db="EMBL/GenBank/DDBJ databases">
        <authorList>
            <person name="Meier V. D."/>
        </authorList>
    </citation>
    <scope>NUCLEOTIDE SEQUENCE</scope>
    <source>
        <strain evidence="2">AVDCRST_MAG11</strain>
    </source>
</reference>
<feature type="region of interest" description="Disordered" evidence="1">
    <location>
        <begin position="36"/>
        <end position="81"/>
    </location>
</feature>
<organism evidence="2">
    <name type="scientific">uncultured Gemmatimonadaceae bacterium</name>
    <dbReference type="NCBI Taxonomy" id="246130"/>
    <lineage>
        <taxon>Bacteria</taxon>
        <taxon>Pseudomonadati</taxon>
        <taxon>Gemmatimonadota</taxon>
        <taxon>Gemmatimonadia</taxon>
        <taxon>Gemmatimonadales</taxon>
        <taxon>Gemmatimonadaceae</taxon>
        <taxon>environmental samples</taxon>
    </lineage>
</organism>
<evidence type="ECO:0000256" key="1">
    <source>
        <dbReference type="SAM" id="MobiDB-lite"/>
    </source>
</evidence>
<accession>A0A6J4MDF1</accession>
<evidence type="ECO:0000313" key="2">
    <source>
        <dbReference type="EMBL" id="CAA9355298.1"/>
    </source>
</evidence>